<dbReference type="Proteomes" id="UP000011115">
    <property type="component" value="Unassembled WGS sequence"/>
</dbReference>
<evidence type="ECO:0000313" key="3">
    <source>
        <dbReference type="Proteomes" id="UP000011115"/>
    </source>
</evidence>
<protein>
    <submittedName>
        <fullName evidence="2">Uncharacterized protein</fullName>
    </submittedName>
</protein>
<dbReference type="HOGENOM" id="CLU_2417527_0_0_1"/>
<name>M1DAN3_SOLTU</name>
<dbReference type="PaxDb" id="4113-PGSC0003DMT400085956"/>
<dbReference type="AlphaFoldDB" id="M1DAN3"/>
<proteinExistence type="predicted"/>
<sequence>MATCSPSPESPENLAKGRPTSGPIDRSLDHNPWSRTVGQTPSLQLPVANDGRQEQTIGPSTVQVINILITRRSVIDLQFSSISGESSFFEDD</sequence>
<feature type="compositionally biased region" description="Polar residues" evidence="1">
    <location>
        <begin position="33"/>
        <end position="43"/>
    </location>
</feature>
<keyword evidence="3" id="KW-1185">Reference proteome</keyword>
<organism evidence="2 3">
    <name type="scientific">Solanum tuberosum</name>
    <name type="common">Potato</name>
    <dbReference type="NCBI Taxonomy" id="4113"/>
    <lineage>
        <taxon>Eukaryota</taxon>
        <taxon>Viridiplantae</taxon>
        <taxon>Streptophyta</taxon>
        <taxon>Embryophyta</taxon>
        <taxon>Tracheophyta</taxon>
        <taxon>Spermatophyta</taxon>
        <taxon>Magnoliopsida</taxon>
        <taxon>eudicotyledons</taxon>
        <taxon>Gunneridae</taxon>
        <taxon>Pentapetalae</taxon>
        <taxon>asterids</taxon>
        <taxon>lamiids</taxon>
        <taxon>Solanales</taxon>
        <taxon>Solanaceae</taxon>
        <taxon>Solanoideae</taxon>
        <taxon>Solaneae</taxon>
        <taxon>Solanum</taxon>
    </lineage>
</organism>
<evidence type="ECO:0000313" key="2">
    <source>
        <dbReference type="EnsemblPlants" id="PGSC0003DMT400085956"/>
    </source>
</evidence>
<feature type="region of interest" description="Disordered" evidence="1">
    <location>
        <begin position="1"/>
        <end position="54"/>
    </location>
</feature>
<reference evidence="3" key="1">
    <citation type="journal article" date="2011" name="Nature">
        <title>Genome sequence and analysis of the tuber crop potato.</title>
        <authorList>
            <consortium name="The Potato Genome Sequencing Consortium"/>
        </authorList>
    </citation>
    <scope>NUCLEOTIDE SEQUENCE [LARGE SCALE GENOMIC DNA]</scope>
    <source>
        <strain evidence="3">cv. DM1-3 516 R44</strain>
    </source>
</reference>
<reference evidence="2" key="2">
    <citation type="submission" date="2015-06" db="UniProtKB">
        <authorList>
            <consortium name="EnsemblPlants"/>
        </authorList>
    </citation>
    <scope>IDENTIFICATION</scope>
    <source>
        <strain evidence="2">DM1-3 516 R44</strain>
    </source>
</reference>
<dbReference type="InParanoid" id="M1DAN3"/>
<accession>M1DAN3</accession>
<dbReference type="Gramene" id="PGSC0003DMT400085956">
    <property type="protein sequence ID" value="PGSC0003DMT400085956"/>
    <property type="gene ID" value="PGSC0003DMG400035527"/>
</dbReference>
<dbReference type="EnsemblPlants" id="PGSC0003DMT400085956">
    <property type="protein sequence ID" value="PGSC0003DMT400085956"/>
    <property type="gene ID" value="PGSC0003DMG400035527"/>
</dbReference>
<evidence type="ECO:0000256" key="1">
    <source>
        <dbReference type="SAM" id="MobiDB-lite"/>
    </source>
</evidence>